<dbReference type="FunCoup" id="A0A2T3AUP2">
    <property type="interactions" value="77"/>
</dbReference>
<dbReference type="Proteomes" id="UP000241818">
    <property type="component" value="Unassembled WGS sequence"/>
</dbReference>
<evidence type="ECO:0000256" key="1">
    <source>
        <dbReference type="ARBA" id="ARBA00004141"/>
    </source>
</evidence>
<keyword evidence="3 5" id="KW-1133">Transmembrane helix</keyword>
<dbReference type="GO" id="GO:0005811">
    <property type="term" value="C:lipid droplet"/>
    <property type="evidence" value="ECO:0007669"/>
    <property type="project" value="TreeGrafter"/>
</dbReference>
<comment type="subcellular location">
    <subcellularLocation>
        <location evidence="1">Membrane</location>
        <topology evidence="1">Multi-pass membrane protein</topology>
    </subcellularLocation>
</comment>
<feature type="transmembrane region" description="Helical" evidence="5">
    <location>
        <begin position="60"/>
        <end position="81"/>
    </location>
</feature>
<proteinExistence type="predicted"/>
<dbReference type="GO" id="GO:0005628">
    <property type="term" value="C:prospore membrane"/>
    <property type="evidence" value="ECO:0007669"/>
    <property type="project" value="TreeGrafter"/>
</dbReference>
<dbReference type="InterPro" id="IPR052786">
    <property type="entry name" value="Spore_wall_assembly"/>
</dbReference>
<dbReference type="InParanoid" id="A0A2T3AUP2"/>
<keyword evidence="2 5" id="KW-0812">Transmembrane</keyword>
<evidence type="ECO:0000313" key="7">
    <source>
        <dbReference type="Proteomes" id="UP000241818"/>
    </source>
</evidence>
<reference evidence="6 7" key="1">
    <citation type="journal article" date="2018" name="New Phytol.">
        <title>Comparative genomics and transcriptomics depict ericoid mycorrhizal fungi as versatile saprotrophs and plant mutualists.</title>
        <authorList>
            <person name="Martino E."/>
            <person name="Morin E."/>
            <person name="Grelet G.A."/>
            <person name="Kuo A."/>
            <person name="Kohler A."/>
            <person name="Daghino S."/>
            <person name="Barry K.W."/>
            <person name="Cichocki N."/>
            <person name="Clum A."/>
            <person name="Dockter R.B."/>
            <person name="Hainaut M."/>
            <person name="Kuo R.C."/>
            <person name="LaButti K."/>
            <person name="Lindahl B.D."/>
            <person name="Lindquist E.A."/>
            <person name="Lipzen A."/>
            <person name="Khouja H.R."/>
            <person name="Magnuson J."/>
            <person name="Murat C."/>
            <person name="Ohm R.A."/>
            <person name="Singer S.W."/>
            <person name="Spatafora J.W."/>
            <person name="Wang M."/>
            <person name="Veneault-Fourrey C."/>
            <person name="Henrissat B."/>
            <person name="Grigoriev I.V."/>
            <person name="Martin F.M."/>
            <person name="Perotto S."/>
        </authorList>
    </citation>
    <scope>NUCLEOTIDE SEQUENCE [LARGE SCALE GENOMIC DNA]</scope>
    <source>
        <strain evidence="6 7">ATCC 22711</strain>
    </source>
</reference>
<dbReference type="RefSeq" id="XP_024718385.1">
    <property type="nucleotide sequence ID" value="XM_024861967.1"/>
</dbReference>
<dbReference type="STRING" id="857342.A0A2T3AUP2"/>
<dbReference type="Pfam" id="PF07264">
    <property type="entry name" value="EI24"/>
    <property type="match status" value="1"/>
</dbReference>
<evidence type="ECO:0000256" key="3">
    <source>
        <dbReference type="ARBA" id="ARBA00022989"/>
    </source>
</evidence>
<dbReference type="OrthoDB" id="10012223at2759"/>
<gene>
    <name evidence="6" type="ORF">M430DRAFT_125901</name>
</gene>
<dbReference type="GeneID" id="36570048"/>
<dbReference type="AlphaFoldDB" id="A0A2T3AUP2"/>
<feature type="transmembrane region" description="Helical" evidence="5">
    <location>
        <begin position="93"/>
        <end position="113"/>
    </location>
</feature>
<accession>A0A2T3AUP2</accession>
<dbReference type="PANTHER" id="PTHR34292">
    <property type="entry name" value="OUTER SPORE WALL PROTEIN LDS1"/>
    <property type="match status" value="1"/>
</dbReference>
<evidence type="ECO:0000256" key="5">
    <source>
        <dbReference type="SAM" id="Phobius"/>
    </source>
</evidence>
<organism evidence="6 7">
    <name type="scientific">Amorphotheca resinae ATCC 22711</name>
    <dbReference type="NCBI Taxonomy" id="857342"/>
    <lineage>
        <taxon>Eukaryota</taxon>
        <taxon>Fungi</taxon>
        <taxon>Dikarya</taxon>
        <taxon>Ascomycota</taxon>
        <taxon>Pezizomycotina</taxon>
        <taxon>Leotiomycetes</taxon>
        <taxon>Helotiales</taxon>
        <taxon>Amorphothecaceae</taxon>
        <taxon>Amorphotheca</taxon>
    </lineage>
</organism>
<evidence type="ECO:0000313" key="6">
    <source>
        <dbReference type="EMBL" id="PSS12387.1"/>
    </source>
</evidence>
<keyword evidence="4 5" id="KW-0472">Membrane</keyword>
<evidence type="ECO:0000256" key="2">
    <source>
        <dbReference type="ARBA" id="ARBA00022692"/>
    </source>
</evidence>
<feature type="transmembrane region" description="Helical" evidence="5">
    <location>
        <begin position="177"/>
        <end position="197"/>
    </location>
</feature>
<keyword evidence="7" id="KW-1185">Reference proteome</keyword>
<name>A0A2T3AUP2_AMORE</name>
<evidence type="ECO:0008006" key="8">
    <source>
        <dbReference type="Google" id="ProtNLM"/>
    </source>
</evidence>
<sequence length="290" mass="31899">MSSVLDNAKAKAKEVAIEDFNKAKDLAQSAAKSGAYLYPIKGIFYFLSHRTLWKPLLSKLAPTMTLSVGVVSFMFVFAYVPQLAVLVFVNGPLAAFSTALLTLSESSAIITFLSRRFLIQDTLVDTFDGVLLARNQTAVVAEGRQLKAGNFGDPIGKLGKLLKSPFDNFSTKSLVRYVLYLPLNFIPVVGTAMFVLLQGRTRGYSVHNRYFQLKKWPQSEREAWLKENTAPYTAFGTVATFLELVPVASIFFSFTNTVGAALWAADIEANNTSMTEMTTQKSRGGGKKTE</sequence>
<dbReference type="GO" id="GO:0005619">
    <property type="term" value="C:ascospore wall"/>
    <property type="evidence" value="ECO:0007669"/>
    <property type="project" value="TreeGrafter"/>
</dbReference>
<dbReference type="PANTHER" id="PTHR34292:SF2">
    <property type="entry name" value="OUTER SPORE WALL PROTEIN LDS1"/>
    <property type="match status" value="1"/>
</dbReference>
<dbReference type="InterPro" id="IPR059112">
    <property type="entry name" value="CysZ/EI24"/>
</dbReference>
<dbReference type="EMBL" id="KZ679015">
    <property type="protein sequence ID" value="PSS12387.1"/>
    <property type="molecule type" value="Genomic_DNA"/>
</dbReference>
<protein>
    <recommendedName>
        <fullName evidence="8">Outer spore wall protein RRT8</fullName>
    </recommendedName>
</protein>
<evidence type="ECO:0000256" key="4">
    <source>
        <dbReference type="ARBA" id="ARBA00023136"/>
    </source>
</evidence>